<dbReference type="InterPro" id="IPR006221">
    <property type="entry name" value="TrpG/PapA_dom"/>
</dbReference>
<dbReference type="EMBL" id="VIKR01000002">
    <property type="protein sequence ID" value="TQV75572.1"/>
    <property type="molecule type" value="Genomic_DNA"/>
</dbReference>
<evidence type="ECO:0000256" key="4">
    <source>
        <dbReference type="ARBA" id="ARBA00047683"/>
    </source>
</evidence>
<dbReference type="PANTHER" id="PTHR43418">
    <property type="entry name" value="MULTIFUNCTIONAL TRYPTOPHAN BIOSYNTHESIS PROTEIN-RELATED"/>
    <property type="match status" value="1"/>
</dbReference>
<name>A0A545TEB9_9GAMM</name>
<dbReference type="PRINTS" id="PR00097">
    <property type="entry name" value="ANTSNTHASEII"/>
</dbReference>
<dbReference type="CDD" id="cd01743">
    <property type="entry name" value="GATase1_Anthranilate_Synthase"/>
    <property type="match status" value="1"/>
</dbReference>
<dbReference type="OrthoDB" id="9786812at2"/>
<dbReference type="InterPro" id="IPR029062">
    <property type="entry name" value="Class_I_gatase-like"/>
</dbReference>
<dbReference type="GO" id="GO:0005829">
    <property type="term" value="C:cytosol"/>
    <property type="evidence" value="ECO:0007669"/>
    <property type="project" value="TreeGrafter"/>
</dbReference>
<evidence type="ECO:0000313" key="7">
    <source>
        <dbReference type="Proteomes" id="UP000317839"/>
    </source>
</evidence>
<dbReference type="InterPro" id="IPR017926">
    <property type="entry name" value="GATASE"/>
</dbReference>
<dbReference type="AlphaFoldDB" id="A0A545TEB9"/>
<dbReference type="Pfam" id="PF00117">
    <property type="entry name" value="GATase"/>
    <property type="match status" value="1"/>
</dbReference>
<dbReference type="RefSeq" id="WP_142942186.1">
    <property type="nucleotide sequence ID" value="NZ_VIKR01000002.1"/>
</dbReference>
<evidence type="ECO:0000313" key="6">
    <source>
        <dbReference type="EMBL" id="TQV75572.1"/>
    </source>
</evidence>
<keyword evidence="7" id="KW-1185">Reference proteome</keyword>
<evidence type="ECO:0000256" key="1">
    <source>
        <dbReference type="ARBA" id="ARBA00012266"/>
    </source>
</evidence>
<dbReference type="NCBIfam" id="TIGR00566">
    <property type="entry name" value="trpG_papA"/>
    <property type="match status" value="1"/>
</dbReference>
<dbReference type="Gene3D" id="3.40.50.880">
    <property type="match status" value="1"/>
</dbReference>
<proteinExistence type="predicted"/>
<reference evidence="6 7" key="1">
    <citation type="submission" date="2019-06" db="EMBL/GenBank/DDBJ databases">
        <title>Draft genome of Aliikangiella marina GYP-15.</title>
        <authorList>
            <person name="Wang G."/>
        </authorList>
    </citation>
    <scope>NUCLEOTIDE SEQUENCE [LARGE SCALE GENOMIC DNA]</scope>
    <source>
        <strain evidence="6 7">GYP-15</strain>
    </source>
</reference>
<dbReference type="InterPro" id="IPR050472">
    <property type="entry name" value="Anth_synth/Amidotransfase"/>
</dbReference>
<dbReference type="GO" id="GO:0000162">
    <property type="term" value="P:L-tryptophan biosynthetic process"/>
    <property type="evidence" value="ECO:0007669"/>
    <property type="project" value="TreeGrafter"/>
</dbReference>
<sequence length="210" mass="23243">MSLPLQIIMIDNFDSFTYNLVNQFRMLDAEVVVFRNDTPIESIFTESRLADKQTIIVISPGPGNPDSAGISLQVIKAYAGQLPILGICLGHQSIVQQYGGKIGQAKSIVHGKADQIIYDDTDHLAATIFEHLPKYFQAARYHSLVAEVTPDDLAVIATTSDREKEVMAVADREKKVLGFQFHPESILTTQGSHLLQSSIQWLLSDETTTK</sequence>
<dbReference type="SUPFAM" id="SSF52317">
    <property type="entry name" value="Class I glutamine amidotransferase-like"/>
    <property type="match status" value="1"/>
</dbReference>
<dbReference type="FunFam" id="3.40.50.880:FF:000003">
    <property type="entry name" value="Anthranilate synthase component II"/>
    <property type="match status" value="1"/>
</dbReference>
<dbReference type="GO" id="GO:0004048">
    <property type="term" value="F:anthranilate phosphoribosyltransferase activity"/>
    <property type="evidence" value="ECO:0007669"/>
    <property type="project" value="TreeGrafter"/>
</dbReference>
<protein>
    <recommendedName>
        <fullName evidence="1">anthranilate synthase</fullName>
        <ecNumber evidence="1">4.1.3.27</ecNumber>
    </recommendedName>
</protein>
<keyword evidence="3" id="KW-0456">Lyase</keyword>
<dbReference type="Proteomes" id="UP000317839">
    <property type="component" value="Unassembled WGS sequence"/>
</dbReference>
<dbReference type="PANTHER" id="PTHR43418:SF2">
    <property type="entry name" value="BIFUNCTIONAL PROTEIN TRPGD"/>
    <property type="match status" value="1"/>
</dbReference>
<dbReference type="GO" id="GO:0002047">
    <property type="term" value="P:phenazine biosynthetic process"/>
    <property type="evidence" value="ECO:0007669"/>
    <property type="project" value="TreeGrafter"/>
</dbReference>
<dbReference type="PROSITE" id="PS51273">
    <property type="entry name" value="GATASE_TYPE_1"/>
    <property type="match status" value="1"/>
</dbReference>
<evidence type="ECO:0000256" key="3">
    <source>
        <dbReference type="ARBA" id="ARBA00023239"/>
    </source>
</evidence>
<dbReference type="PRINTS" id="PR00099">
    <property type="entry name" value="CPSGATASE"/>
</dbReference>
<dbReference type="GO" id="GO:0004049">
    <property type="term" value="F:anthranilate synthase activity"/>
    <property type="evidence" value="ECO:0007669"/>
    <property type="project" value="UniProtKB-EC"/>
</dbReference>
<keyword evidence="2" id="KW-0315">Glutamine amidotransferase</keyword>
<comment type="caution">
    <text evidence="6">The sequence shown here is derived from an EMBL/GenBank/DDBJ whole genome shotgun (WGS) entry which is preliminary data.</text>
</comment>
<evidence type="ECO:0000259" key="5">
    <source>
        <dbReference type="Pfam" id="PF00117"/>
    </source>
</evidence>
<evidence type="ECO:0000256" key="2">
    <source>
        <dbReference type="ARBA" id="ARBA00022962"/>
    </source>
</evidence>
<accession>A0A545TEB9</accession>
<feature type="domain" description="Glutamine amidotransferase" evidence="5">
    <location>
        <begin position="9"/>
        <end position="198"/>
    </location>
</feature>
<dbReference type="PRINTS" id="PR00096">
    <property type="entry name" value="GATASE"/>
</dbReference>
<organism evidence="6 7">
    <name type="scientific">Aliikangiella marina</name>
    <dbReference type="NCBI Taxonomy" id="1712262"/>
    <lineage>
        <taxon>Bacteria</taxon>
        <taxon>Pseudomonadati</taxon>
        <taxon>Pseudomonadota</taxon>
        <taxon>Gammaproteobacteria</taxon>
        <taxon>Oceanospirillales</taxon>
        <taxon>Pleioneaceae</taxon>
        <taxon>Aliikangiella</taxon>
    </lineage>
</organism>
<dbReference type="EC" id="4.1.3.27" evidence="1"/>
<gene>
    <name evidence="6" type="ORF">FLL45_11710</name>
</gene>
<comment type="catalytic activity">
    <reaction evidence="4">
        <text>chorismate + L-glutamine = anthranilate + pyruvate + L-glutamate + H(+)</text>
        <dbReference type="Rhea" id="RHEA:21732"/>
        <dbReference type="ChEBI" id="CHEBI:15361"/>
        <dbReference type="ChEBI" id="CHEBI:15378"/>
        <dbReference type="ChEBI" id="CHEBI:16567"/>
        <dbReference type="ChEBI" id="CHEBI:29748"/>
        <dbReference type="ChEBI" id="CHEBI:29985"/>
        <dbReference type="ChEBI" id="CHEBI:58359"/>
        <dbReference type="EC" id="4.1.3.27"/>
    </reaction>
</comment>